<evidence type="ECO:0008006" key="5">
    <source>
        <dbReference type="Google" id="ProtNLM"/>
    </source>
</evidence>
<dbReference type="STRING" id="1450539.A0A319ATT8"/>
<dbReference type="GO" id="GO:0016491">
    <property type="term" value="F:oxidoreductase activity"/>
    <property type="evidence" value="ECO:0007669"/>
    <property type="project" value="UniProtKB-KW"/>
</dbReference>
<accession>A0A319ATT8</accession>
<dbReference type="Pfam" id="PF00106">
    <property type="entry name" value="adh_short"/>
    <property type="match status" value="1"/>
</dbReference>
<reference evidence="3 4" key="1">
    <citation type="submission" date="2016-12" db="EMBL/GenBank/DDBJ databases">
        <title>The genomes of Aspergillus section Nigri reveals drivers in fungal speciation.</title>
        <authorList>
            <consortium name="DOE Joint Genome Institute"/>
            <person name="Vesth T.C."/>
            <person name="Nybo J."/>
            <person name="Theobald S."/>
            <person name="Brandl J."/>
            <person name="Frisvad J.C."/>
            <person name="Nielsen K.F."/>
            <person name="Lyhne E.K."/>
            <person name="Kogle M.E."/>
            <person name="Kuo A."/>
            <person name="Riley R."/>
            <person name="Clum A."/>
            <person name="Nolan M."/>
            <person name="Lipzen A."/>
            <person name="Salamov A."/>
            <person name="Henrissat B."/>
            <person name="Wiebenga A."/>
            <person name="De Vries R.P."/>
            <person name="Grigoriev I.V."/>
            <person name="Mortensen U.H."/>
            <person name="Andersen M.R."/>
            <person name="Baker S.E."/>
        </authorList>
    </citation>
    <scope>NUCLEOTIDE SEQUENCE [LARGE SCALE GENOMIC DNA]</scope>
    <source>
        <strain evidence="3 4">JOP 1030-1</strain>
    </source>
</reference>
<evidence type="ECO:0000313" key="3">
    <source>
        <dbReference type="EMBL" id="PYH49602.1"/>
    </source>
</evidence>
<dbReference type="PANTHER" id="PTHR43180:SF63">
    <property type="entry name" value="DEHYDROGENASE_REDUCTASE FAMILY PROTEIN, PUTATIVE (AFU_ORTHOLOGUE AFUA_6G03520)-RELATED"/>
    <property type="match status" value="1"/>
</dbReference>
<dbReference type="OrthoDB" id="5371740at2759"/>
<evidence type="ECO:0000313" key="4">
    <source>
        <dbReference type="Proteomes" id="UP000248349"/>
    </source>
</evidence>
<sequence length="155" mass="16814">MKNAPGLPGSIVLLASASRCFGGARVVAYVASKHGVIGLLRASQLFAQQYGIRINAIAPFVTPTRIPAGFAKKWHEAGLEANRPQRVAEVIGQVAMDPTRKGFCVLVIAGDYPRELEFTMARMLAPWLGEDVARSMTSAMQFFQDVGGYVLPSYR</sequence>
<dbReference type="AlphaFoldDB" id="A0A319ATT8"/>
<evidence type="ECO:0000256" key="1">
    <source>
        <dbReference type="ARBA" id="ARBA00006484"/>
    </source>
</evidence>
<keyword evidence="2" id="KW-0560">Oxidoreductase</keyword>
<protein>
    <recommendedName>
        <fullName evidence="5">NAD(P)-binding protein</fullName>
    </recommendedName>
</protein>
<dbReference type="GeneID" id="37078276"/>
<comment type="similarity">
    <text evidence="1">Belongs to the short-chain dehydrogenases/reductases (SDR) family.</text>
</comment>
<gene>
    <name evidence="3" type="ORF">BP01DRAFT_378214</name>
</gene>
<dbReference type="Proteomes" id="UP000248349">
    <property type="component" value="Unassembled WGS sequence"/>
</dbReference>
<evidence type="ECO:0000256" key="2">
    <source>
        <dbReference type="ARBA" id="ARBA00023002"/>
    </source>
</evidence>
<organism evidence="3 4">
    <name type="scientific">Aspergillus saccharolyticus JOP 1030-1</name>
    <dbReference type="NCBI Taxonomy" id="1450539"/>
    <lineage>
        <taxon>Eukaryota</taxon>
        <taxon>Fungi</taxon>
        <taxon>Dikarya</taxon>
        <taxon>Ascomycota</taxon>
        <taxon>Pezizomycotina</taxon>
        <taxon>Eurotiomycetes</taxon>
        <taxon>Eurotiomycetidae</taxon>
        <taxon>Eurotiales</taxon>
        <taxon>Aspergillaceae</taxon>
        <taxon>Aspergillus</taxon>
        <taxon>Aspergillus subgen. Circumdati</taxon>
    </lineage>
</organism>
<dbReference type="SUPFAM" id="SSF51735">
    <property type="entry name" value="NAD(P)-binding Rossmann-fold domains"/>
    <property type="match status" value="1"/>
</dbReference>
<dbReference type="InterPro" id="IPR002347">
    <property type="entry name" value="SDR_fam"/>
</dbReference>
<dbReference type="Gene3D" id="3.40.50.720">
    <property type="entry name" value="NAD(P)-binding Rossmann-like Domain"/>
    <property type="match status" value="1"/>
</dbReference>
<keyword evidence="4" id="KW-1185">Reference proteome</keyword>
<name>A0A319ATT8_9EURO</name>
<proteinExistence type="inferred from homology"/>
<dbReference type="PANTHER" id="PTHR43180">
    <property type="entry name" value="3-OXOACYL-(ACYL-CARRIER-PROTEIN) REDUCTASE (AFU_ORTHOLOGUE AFUA_6G11210)"/>
    <property type="match status" value="1"/>
</dbReference>
<dbReference type="RefSeq" id="XP_025435584.1">
    <property type="nucleotide sequence ID" value="XM_025577047.1"/>
</dbReference>
<dbReference type="EMBL" id="KZ821218">
    <property type="protein sequence ID" value="PYH49602.1"/>
    <property type="molecule type" value="Genomic_DNA"/>
</dbReference>
<dbReference type="PRINTS" id="PR00081">
    <property type="entry name" value="GDHRDH"/>
</dbReference>
<dbReference type="InterPro" id="IPR036291">
    <property type="entry name" value="NAD(P)-bd_dom_sf"/>
</dbReference>